<dbReference type="EMBL" id="BAABEY010000026">
    <property type="protein sequence ID" value="GAA4442010.1"/>
    <property type="molecule type" value="Genomic_DNA"/>
</dbReference>
<accession>A0ABP8M3E7</accession>
<dbReference type="Proteomes" id="UP001501508">
    <property type="component" value="Unassembled WGS sequence"/>
</dbReference>
<evidence type="ECO:0000313" key="1">
    <source>
        <dbReference type="EMBL" id="GAA4442010.1"/>
    </source>
</evidence>
<organism evidence="1 2">
    <name type="scientific">Ravibacter arvi</name>
    <dbReference type="NCBI Taxonomy" id="2051041"/>
    <lineage>
        <taxon>Bacteria</taxon>
        <taxon>Pseudomonadati</taxon>
        <taxon>Bacteroidota</taxon>
        <taxon>Cytophagia</taxon>
        <taxon>Cytophagales</taxon>
        <taxon>Spirosomataceae</taxon>
        <taxon>Ravibacter</taxon>
    </lineage>
</organism>
<reference evidence="2" key="1">
    <citation type="journal article" date="2019" name="Int. J. Syst. Evol. Microbiol.">
        <title>The Global Catalogue of Microorganisms (GCM) 10K type strain sequencing project: providing services to taxonomists for standard genome sequencing and annotation.</title>
        <authorList>
            <consortium name="The Broad Institute Genomics Platform"/>
            <consortium name="The Broad Institute Genome Sequencing Center for Infectious Disease"/>
            <person name="Wu L."/>
            <person name="Ma J."/>
        </authorList>
    </citation>
    <scope>NUCLEOTIDE SEQUENCE [LARGE SCALE GENOMIC DNA]</scope>
    <source>
        <strain evidence="2">JCM 31920</strain>
    </source>
</reference>
<name>A0ABP8M3E7_9BACT</name>
<gene>
    <name evidence="1" type="ORF">GCM10023091_28080</name>
</gene>
<proteinExistence type="predicted"/>
<comment type="caution">
    <text evidence="1">The sequence shown here is derived from an EMBL/GenBank/DDBJ whole genome shotgun (WGS) entry which is preliminary data.</text>
</comment>
<keyword evidence="2" id="KW-1185">Reference proteome</keyword>
<sequence>MVTLLTAQACRKKEVDHETAPFAGVWRLTSVWDSTAEGGNAWRNPAESDHFDRFVFRSDGVLVDEEGEPLCCVPNVYLVDGARFTVVPDQKQTAPRCAHIDCITCEYWTLTRSENTLEVSGCEQHPFRYRFERM</sequence>
<protein>
    <recommendedName>
        <fullName evidence="3">Lipocalin-like domain-containing protein</fullName>
    </recommendedName>
</protein>
<evidence type="ECO:0000313" key="2">
    <source>
        <dbReference type="Proteomes" id="UP001501508"/>
    </source>
</evidence>
<evidence type="ECO:0008006" key="3">
    <source>
        <dbReference type="Google" id="ProtNLM"/>
    </source>
</evidence>